<proteinExistence type="predicted"/>
<dbReference type="AlphaFoldDB" id="A0A8D8YDQ2"/>
<evidence type="ECO:0000313" key="2">
    <source>
        <dbReference type="EMBL" id="CAG6726887.1"/>
    </source>
</evidence>
<sequence>MFGLCLCFDYIIRLFLWFGKFGCIFGFVLWFADIFGLISQMEGMLDPFHVGFLQILNVQCGPLCSRYGPLCCRYGPVCCRCGPLCCRCGPVCHCCSHPVE</sequence>
<feature type="transmembrane region" description="Helical" evidence="1">
    <location>
        <begin position="14"/>
        <end position="38"/>
    </location>
</feature>
<evidence type="ECO:0000256" key="1">
    <source>
        <dbReference type="SAM" id="Phobius"/>
    </source>
</evidence>
<keyword evidence="1" id="KW-1133">Transmembrane helix</keyword>
<organism evidence="2">
    <name type="scientific">Cacopsylla melanoneura</name>
    <dbReference type="NCBI Taxonomy" id="428564"/>
    <lineage>
        <taxon>Eukaryota</taxon>
        <taxon>Metazoa</taxon>
        <taxon>Ecdysozoa</taxon>
        <taxon>Arthropoda</taxon>
        <taxon>Hexapoda</taxon>
        <taxon>Insecta</taxon>
        <taxon>Pterygota</taxon>
        <taxon>Neoptera</taxon>
        <taxon>Paraneoptera</taxon>
        <taxon>Hemiptera</taxon>
        <taxon>Sternorrhyncha</taxon>
        <taxon>Psylloidea</taxon>
        <taxon>Psyllidae</taxon>
        <taxon>Psyllinae</taxon>
        <taxon>Cacopsylla</taxon>
    </lineage>
</organism>
<keyword evidence="1" id="KW-0472">Membrane</keyword>
<dbReference type="EMBL" id="HBUF01372621">
    <property type="protein sequence ID" value="CAG6726887.1"/>
    <property type="molecule type" value="Transcribed_RNA"/>
</dbReference>
<accession>A0A8D8YDQ2</accession>
<reference evidence="2" key="1">
    <citation type="submission" date="2021-05" db="EMBL/GenBank/DDBJ databases">
        <authorList>
            <person name="Alioto T."/>
            <person name="Alioto T."/>
            <person name="Gomez Garrido J."/>
        </authorList>
    </citation>
    <scope>NUCLEOTIDE SEQUENCE</scope>
</reference>
<protein>
    <submittedName>
        <fullName evidence="2">Uncharacterized protein</fullName>
    </submittedName>
</protein>
<name>A0A8D8YDQ2_9HEMI</name>
<keyword evidence="1" id="KW-0812">Transmembrane</keyword>